<keyword evidence="2" id="KW-0808">Transferase</keyword>
<comment type="caution">
    <text evidence="6">The sequence shown here is derived from an EMBL/GenBank/DDBJ whole genome shotgun (WGS) entry which is preliminary data.</text>
</comment>
<evidence type="ECO:0000256" key="4">
    <source>
        <dbReference type="SAM" id="Phobius"/>
    </source>
</evidence>
<dbReference type="SUPFAM" id="SSF69593">
    <property type="entry name" value="Glycerol-3-phosphate (1)-acyltransferase"/>
    <property type="match status" value="1"/>
</dbReference>
<dbReference type="AlphaFoldDB" id="A0A917NYR4"/>
<keyword evidence="4" id="KW-0472">Membrane</keyword>
<evidence type="ECO:0000256" key="2">
    <source>
        <dbReference type="ARBA" id="ARBA00022679"/>
    </source>
</evidence>
<dbReference type="Proteomes" id="UP000661507">
    <property type="component" value="Unassembled WGS sequence"/>
</dbReference>
<protein>
    <submittedName>
        <fullName evidence="6">1-acyl-sn-glycerol-3-phosphate acyltransferase</fullName>
    </submittedName>
</protein>
<evidence type="ECO:0000256" key="1">
    <source>
        <dbReference type="ARBA" id="ARBA00005189"/>
    </source>
</evidence>
<evidence type="ECO:0000313" key="6">
    <source>
        <dbReference type="EMBL" id="GGJ41610.1"/>
    </source>
</evidence>
<dbReference type="PANTHER" id="PTHR10434">
    <property type="entry name" value="1-ACYL-SN-GLYCEROL-3-PHOSPHATE ACYLTRANSFERASE"/>
    <property type="match status" value="1"/>
</dbReference>
<dbReference type="RefSeq" id="WP_188973189.1">
    <property type="nucleotide sequence ID" value="NZ_BMKW01000021.1"/>
</dbReference>
<feature type="domain" description="Phospholipid/glycerol acyltransferase" evidence="5">
    <location>
        <begin position="71"/>
        <end position="185"/>
    </location>
</feature>
<keyword evidence="4" id="KW-1133">Transmembrane helix</keyword>
<sequence>MNALRSLLFNIYFIGGTALTIIIGVPMLAFPPPLLTRFIVFWATAMIAGLRVICGIRLEVTGMENLPPGGVIIAAKHQSAFDTMVWLKLVPTSVYVAKKELLDIPGWGWLARHCGQLSVDRTAGAAAMRTLVRETKARLAEGRPVVIFPEGTRTAPGERVAYQPGVAAMAAASGATVVPVATDSGRVWGRRAFRKTPGVIHVSILPPLPAGLPRATLLAQLEAAIEAETARLYDPQGDVDKSGERGQG</sequence>
<dbReference type="GO" id="GO:0006654">
    <property type="term" value="P:phosphatidic acid biosynthetic process"/>
    <property type="evidence" value="ECO:0007669"/>
    <property type="project" value="TreeGrafter"/>
</dbReference>
<dbReference type="EMBL" id="BMKW01000021">
    <property type="protein sequence ID" value="GGJ41610.1"/>
    <property type="molecule type" value="Genomic_DNA"/>
</dbReference>
<comment type="pathway">
    <text evidence="1">Lipid metabolism.</text>
</comment>
<dbReference type="SMART" id="SM00563">
    <property type="entry name" value="PlsC"/>
    <property type="match status" value="1"/>
</dbReference>
<gene>
    <name evidence="6" type="ORF">GCM10011320_56450</name>
</gene>
<proteinExistence type="predicted"/>
<reference evidence="6" key="2">
    <citation type="submission" date="2020-09" db="EMBL/GenBank/DDBJ databases">
        <authorList>
            <person name="Sun Q."/>
            <person name="Zhou Y."/>
        </authorList>
    </citation>
    <scope>NUCLEOTIDE SEQUENCE</scope>
    <source>
        <strain evidence="6">CGMCC 1.3617</strain>
    </source>
</reference>
<keyword evidence="7" id="KW-1185">Reference proteome</keyword>
<feature type="transmembrane region" description="Helical" evidence="4">
    <location>
        <begin position="34"/>
        <end position="54"/>
    </location>
</feature>
<name>A0A917NYR4_9PROT</name>
<keyword evidence="4" id="KW-0812">Transmembrane</keyword>
<accession>A0A917NYR4</accession>
<evidence type="ECO:0000259" key="5">
    <source>
        <dbReference type="SMART" id="SM00563"/>
    </source>
</evidence>
<reference evidence="6" key="1">
    <citation type="journal article" date="2014" name="Int. J. Syst. Evol. Microbiol.">
        <title>Complete genome sequence of Corynebacterium casei LMG S-19264T (=DSM 44701T), isolated from a smear-ripened cheese.</title>
        <authorList>
            <consortium name="US DOE Joint Genome Institute (JGI-PGF)"/>
            <person name="Walter F."/>
            <person name="Albersmeier A."/>
            <person name="Kalinowski J."/>
            <person name="Ruckert C."/>
        </authorList>
    </citation>
    <scope>NUCLEOTIDE SEQUENCE</scope>
    <source>
        <strain evidence="6">CGMCC 1.3617</strain>
    </source>
</reference>
<dbReference type="Pfam" id="PF01553">
    <property type="entry name" value="Acyltransferase"/>
    <property type="match status" value="1"/>
</dbReference>
<keyword evidence="3 6" id="KW-0012">Acyltransferase</keyword>
<evidence type="ECO:0000313" key="7">
    <source>
        <dbReference type="Proteomes" id="UP000661507"/>
    </source>
</evidence>
<organism evidence="6 7">
    <name type="scientific">Neoroseomonas lacus</name>
    <dbReference type="NCBI Taxonomy" id="287609"/>
    <lineage>
        <taxon>Bacteria</taxon>
        <taxon>Pseudomonadati</taxon>
        <taxon>Pseudomonadota</taxon>
        <taxon>Alphaproteobacteria</taxon>
        <taxon>Acetobacterales</taxon>
        <taxon>Acetobacteraceae</taxon>
        <taxon>Neoroseomonas</taxon>
    </lineage>
</organism>
<dbReference type="PANTHER" id="PTHR10434:SF40">
    <property type="entry name" value="1-ACYL-SN-GLYCEROL-3-PHOSPHATE ACYLTRANSFERASE"/>
    <property type="match status" value="1"/>
</dbReference>
<dbReference type="InterPro" id="IPR002123">
    <property type="entry name" value="Plipid/glycerol_acylTrfase"/>
</dbReference>
<evidence type="ECO:0000256" key="3">
    <source>
        <dbReference type="ARBA" id="ARBA00023315"/>
    </source>
</evidence>
<dbReference type="CDD" id="cd07989">
    <property type="entry name" value="LPLAT_AGPAT-like"/>
    <property type="match status" value="1"/>
</dbReference>
<dbReference type="GO" id="GO:0003841">
    <property type="term" value="F:1-acylglycerol-3-phosphate O-acyltransferase activity"/>
    <property type="evidence" value="ECO:0007669"/>
    <property type="project" value="TreeGrafter"/>
</dbReference>
<feature type="transmembrane region" description="Helical" evidence="4">
    <location>
        <begin position="7"/>
        <end position="28"/>
    </location>
</feature>